<accession>A0A1D1XLA9</accession>
<dbReference type="SUPFAM" id="SSF81383">
    <property type="entry name" value="F-box domain"/>
    <property type="match status" value="1"/>
</dbReference>
<reference evidence="2" key="1">
    <citation type="submission" date="2015-07" db="EMBL/GenBank/DDBJ databases">
        <title>Transcriptome Assembly of Anthurium amnicola.</title>
        <authorList>
            <person name="Suzuki J."/>
        </authorList>
    </citation>
    <scope>NUCLEOTIDE SEQUENCE</scope>
</reference>
<dbReference type="Pfam" id="PF00646">
    <property type="entry name" value="F-box"/>
    <property type="match status" value="1"/>
</dbReference>
<dbReference type="Gene3D" id="3.80.10.10">
    <property type="entry name" value="Ribonuclease Inhibitor"/>
    <property type="match status" value="1"/>
</dbReference>
<dbReference type="InterPro" id="IPR055411">
    <property type="entry name" value="LRR_FXL15/At3g58940/PEG3-like"/>
</dbReference>
<dbReference type="Pfam" id="PF24758">
    <property type="entry name" value="LRR_At5g56370"/>
    <property type="match status" value="1"/>
</dbReference>
<dbReference type="InterPro" id="IPR036047">
    <property type="entry name" value="F-box-like_dom_sf"/>
</dbReference>
<dbReference type="InterPro" id="IPR032675">
    <property type="entry name" value="LRR_dom_sf"/>
</dbReference>
<dbReference type="PANTHER" id="PTHR31900:SF30">
    <property type="entry name" value="SUPERFAMILY PROTEIN, PUTATIVE-RELATED"/>
    <property type="match status" value="1"/>
</dbReference>
<evidence type="ECO:0000313" key="2">
    <source>
        <dbReference type="EMBL" id="JAT43177.1"/>
    </source>
</evidence>
<sequence length="403" mass="45554">MIEYYDERHARVSSSASPGRMGRGWHMTQLSFGADTSATRDDGKRRRCEQPAVDRLSSLPEALLLHILSFLQLKDAIFTSFLSRRWRGLWTYTPCLEFSSGSASWRSRGGYVSPDYVDQALALHKAPKVRVFCAAVRRDKRPRKRRTRFAKRVDYWVLFALARGVEELELDAVDWGYRGYFPVPYALPDCLFTCGSLVSLRLRVRHLDPPSPTLMSSLKTLSLCQVNIDDHNLKAMLAGCPFLEHLSLHDCNPSSSLHVHVEGSNSRLKTLEICDFEIERGAGSGVFISAPTISTLILDGCLKAHFEPKDLSSVVTVSLGFCHMLYWRSGHNYHQQLSDLLHKLRHVQVLKLNMGCVQVLSVRALQSSSFSSDFSIVSMELAVGFIKVEFRGIFYALRSFTKL</sequence>
<dbReference type="PANTHER" id="PTHR31900">
    <property type="entry name" value="F-BOX/RNI SUPERFAMILY PROTEIN-RELATED"/>
    <property type="match status" value="1"/>
</dbReference>
<organism evidence="2">
    <name type="scientific">Anthurium amnicola</name>
    <dbReference type="NCBI Taxonomy" id="1678845"/>
    <lineage>
        <taxon>Eukaryota</taxon>
        <taxon>Viridiplantae</taxon>
        <taxon>Streptophyta</taxon>
        <taxon>Embryophyta</taxon>
        <taxon>Tracheophyta</taxon>
        <taxon>Spermatophyta</taxon>
        <taxon>Magnoliopsida</taxon>
        <taxon>Liliopsida</taxon>
        <taxon>Araceae</taxon>
        <taxon>Pothoideae</taxon>
        <taxon>Potheae</taxon>
        <taxon>Anthurium</taxon>
    </lineage>
</organism>
<dbReference type="AlphaFoldDB" id="A0A1D1XLA9"/>
<evidence type="ECO:0000259" key="1">
    <source>
        <dbReference type="PROSITE" id="PS50181"/>
    </source>
</evidence>
<gene>
    <name evidence="2" type="primary">At5g02930_1</name>
    <name evidence="2" type="ORF">g.129791</name>
</gene>
<dbReference type="InterPro" id="IPR001810">
    <property type="entry name" value="F-box_dom"/>
</dbReference>
<name>A0A1D1XLA9_9ARAE</name>
<proteinExistence type="predicted"/>
<protein>
    <submittedName>
        <fullName evidence="2">Putative F-box/LRR-repeat protein At5g02930</fullName>
    </submittedName>
</protein>
<dbReference type="PROSITE" id="PS50181">
    <property type="entry name" value="FBOX"/>
    <property type="match status" value="1"/>
</dbReference>
<dbReference type="InterPro" id="IPR050232">
    <property type="entry name" value="FBL13/AtMIF1-like"/>
</dbReference>
<dbReference type="SUPFAM" id="SSF52058">
    <property type="entry name" value="L domain-like"/>
    <property type="match status" value="1"/>
</dbReference>
<dbReference type="CDD" id="cd22160">
    <property type="entry name" value="F-box_AtFBL13-like"/>
    <property type="match status" value="1"/>
</dbReference>
<dbReference type="InterPro" id="IPR053781">
    <property type="entry name" value="F-box_AtFBL13-like"/>
</dbReference>
<feature type="domain" description="F-box" evidence="1">
    <location>
        <begin position="53"/>
        <end position="108"/>
    </location>
</feature>
<dbReference type="Gene3D" id="1.20.1280.50">
    <property type="match status" value="1"/>
</dbReference>
<dbReference type="EMBL" id="GDJX01024759">
    <property type="protein sequence ID" value="JAT43177.1"/>
    <property type="molecule type" value="Transcribed_RNA"/>
</dbReference>
<feature type="non-terminal residue" evidence="2">
    <location>
        <position position="403"/>
    </location>
</feature>